<evidence type="ECO:0000313" key="2">
    <source>
        <dbReference type="EMBL" id="KID89340.1"/>
    </source>
</evidence>
<dbReference type="Proteomes" id="UP000031192">
    <property type="component" value="Unassembled WGS sequence"/>
</dbReference>
<feature type="signal peptide" evidence="1">
    <location>
        <begin position="1"/>
        <end position="19"/>
    </location>
</feature>
<sequence>MKSGHILFSLGALAAVASAKPTPPEKDTGRLIPVTHLSSASGCDPWPSESPLDPYLAYEPCCIPTYCWCPNGWFYLFNPENKKAGGNGCDPPWGFMGKTLREFPGFCSKNLGCDRVV</sequence>
<comment type="caution">
    <text evidence="2">The sequence shown here is derived from an EMBL/GenBank/DDBJ whole genome shotgun (WGS) entry which is preliminary data.</text>
</comment>
<evidence type="ECO:0000313" key="3">
    <source>
        <dbReference type="Proteomes" id="UP000031192"/>
    </source>
</evidence>
<gene>
    <name evidence="2" type="ORF">MGU_03387</name>
</gene>
<accession>A0A0B4GPZ7</accession>
<dbReference type="OrthoDB" id="5238343at2759"/>
<dbReference type="AlphaFoldDB" id="A0A0B4GPZ7"/>
<dbReference type="EMBL" id="AZNH01000008">
    <property type="protein sequence ID" value="KID89340.1"/>
    <property type="molecule type" value="Genomic_DNA"/>
</dbReference>
<feature type="chain" id="PRO_5002089001" evidence="1">
    <location>
        <begin position="20"/>
        <end position="117"/>
    </location>
</feature>
<keyword evidence="3" id="KW-1185">Reference proteome</keyword>
<proteinExistence type="predicted"/>
<reference evidence="2 3" key="1">
    <citation type="journal article" date="2014" name="Proc. Natl. Acad. Sci. U.S.A.">
        <title>Trajectory and genomic determinants of fungal-pathogen speciation and host adaptation.</title>
        <authorList>
            <person name="Hu X."/>
            <person name="Xiao G."/>
            <person name="Zheng P."/>
            <person name="Shang Y."/>
            <person name="Su Y."/>
            <person name="Zhang X."/>
            <person name="Liu X."/>
            <person name="Zhan S."/>
            <person name="St Leger R.J."/>
            <person name="Wang C."/>
        </authorList>
    </citation>
    <scope>NUCLEOTIDE SEQUENCE [LARGE SCALE GENOMIC DNA]</scope>
    <source>
        <strain evidence="2 3">ARSEF 977</strain>
    </source>
</reference>
<organism evidence="2 3">
    <name type="scientific">Metarhizium guizhouense (strain ARSEF 977)</name>
    <dbReference type="NCBI Taxonomy" id="1276136"/>
    <lineage>
        <taxon>Eukaryota</taxon>
        <taxon>Fungi</taxon>
        <taxon>Dikarya</taxon>
        <taxon>Ascomycota</taxon>
        <taxon>Pezizomycotina</taxon>
        <taxon>Sordariomycetes</taxon>
        <taxon>Hypocreomycetidae</taxon>
        <taxon>Hypocreales</taxon>
        <taxon>Clavicipitaceae</taxon>
        <taxon>Metarhizium</taxon>
    </lineage>
</organism>
<dbReference type="HOGENOM" id="CLU_160184_0_0_1"/>
<name>A0A0B4GPZ7_METGA</name>
<protein>
    <submittedName>
        <fullName evidence="2">Uncharacterized protein</fullName>
    </submittedName>
</protein>
<evidence type="ECO:0000256" key="1">
    <source>
        <dbReference type="SAM" id="SignalP"/>
    </source>
</evidence>
<keyword evidence="1" id="KW-0732">Signal</keyword>